<dbReference type="SUPFAM" id="SSF52540">
    <property type="entry name" value="P-loop containing nucleoside triphosphate hydrolases"/>
    <property type="match status" value="1"/>
</dbReference>
<dbReference type="AlphaFoldDB" id="A0A424YIT1"/>
<dbReference type="PROSITE" id="PS00198">
    <property type="entry name" value="4FE4S_FER_1"/>
    <property type="match status" value="1"/>
</dbReference>
<feature type="domain" description="4Fe-4S ferredoxin-type" evidence="4">
    <location>
        <begin position="85"/>
        <end position="114"/>
    </location>
</feature>
<dbReference type="GO" id="GO:0046872">
    <property type="term" value="F:metal ion binding"/>
    <property type="evidence" value="ECO:0007669"/>
    <property type="project" value="UniProtKB-KW"/>
</dbReference>
<dbReference type="GO" id="GO:0051536">
    <property type="term" value="F:iron-sulfur cluster binding"/>
    <property type="evidence" value="ECO:0007669"/>
    <property type="project" value="UniProtKB-KW"/>
</dbReference>
<feature type="domain" description="4Fe-4S ferredoxin-type" evidence="4">
    <location>
        <begin position="60"/>
        <end position="84"/>
    </location>
</feature>
<dbReference type="Pfam" id="PF01656">
    <property type="entry name" value="CbiA"/>
    <property type="match status" value="1"/>
</dbReference>
<dbReference type="InterPro" id="IPR017900">
    <property type="entry name" value="4Fe4S_Fe_S_CS"/>
</dbReference>
<reference evidence="5 6" key="1">
    <citation type="submission" date="2018-08" db="EMBL/GenBank/DDBJ databases">
        <title>The metabolism and importance of syntrophic acetate oxidation coupled to methane or sulfide production in haloalkaline environments.</title>
        <authorList>
            <person name="Timmers P.H.A."/>
            <person name="Vavourakis C.D."/>
            <person name="Sorokin D.Y."/>
            <person name="Sinninghe Damste J.S."/>
            <person name="Muyzer G."/>
            <person name="Stams A.J.M."/>
            <person name="Plugge C.M."/>
        </authorList>
    </citation>
    <scope>NUCLEOTIDE SEQUENCE [LARGE SCALE GENOMIC DNA]</scope>
    <source>
        <strain evidence="5">MSAO_Bac1</strain>
    </source>
</reference>
<evidence type="ECO:0000313" key="5">
    <source>
        <dbReference type="EMBL" id="RQD78365.1"/>
    </source>
</evidence>
<dbReference type="InterPro" id="IPR027417">
    <property type="entry name" value="P-loop_NTPase"/>
</dbReference>
<proteinExistence type="predicted"/>
<evidence type="ECO:0000259" key="4">
    <source>
        <dbReference type="PROSITE" id="PS51379"/>
    </source>
</evidence>
<evidence type="ECO:0000313" key="6">
    <source>
        <dbReference type="Proteomes" id="UP000285138"/>
    </source>
</evidence>
<organism evidence="5 6">
    <name type="scientific">Candidatus Syntrophonatronum acetioxidans</name>
    <dbReference type="NCBI Taxonomy" id="1795816"/>
    <lineage>
        <taxon>Bacteria</taxon>
        <taxon>Bacillati</taxon>
        <taxon>Bacillota</taxon>
        <taxon>Clostridia</taxon>
        <taxon>Eubacteriales</taxon>
        <taxon>Syntrophomonadaceae</taxon>
        <taxon>Candidatus Syntrophonatronum</taxon>
    </lineage>
</organism>
<sequence length="161" mass="17710">MVKEIVVISGKGGTGKTTLVGSFAHQTSQKVMVDCDVDASDLHLLLNPRVREEYEFYGGNIASIDKKKCSECGLCESMCRFEGIKNLQVNSLTCEGCHFCYHLCPEGAIEMKEELAAKWFLSQTRYGSLIHGRMGVGAENSGKLVAALRRKSWELAQEEGA</sequence>
<dbReference type="InterPro" id="IPR002586">
    <property type="entry name" value="CobQ/CobB/MinD/ParA_Nub-bd_dom"/>
</dbReference>
<dbReference type="Gene3D" id="3.30.70.20">
    <property type="match status" value="1"/>
</dbReference>
<dbReference type="EMBL" id="QZAA01000024">
    <property type="protein sequence ID" value="RQD78365.1"/>
    <property type="molecule type" value="Genomic_DNA"/>
</dbReference>
<keyword evidence="2" id="KW-0408">Iron</keyword>
<evidence type="ECO:0000256" key="2">
    <source>
        <dbReference type="ARBA" id="ARBA00023004"/>
    </source>
</evidence>
<evidence type="ECO:0000256" key="1">
    <source>
        <dbReference type="ARBA" id="ARBA00022723"/>
    </source>
</evidence>
<keyword evidence="1" id="KW-0479">Metal-binding</keyword>
<dbReference type="PANTHER" id="PTHR43534">
    <property type="entry name" value="MIND SUPERFAMILY P-LOOP ATPASE CONTAINING AN INSERTED FERREDOXIN DOMAIN"/>
    <property type="match status" value="1"/>
</dbReference>
<name>A0A424YIT1_9FIRM</name>
<dbReference type="Gene3D" id="3.40.50.300">
    <property type="entry name" value="P-loop containing nucleotide triphosphate hydrolases"/>
    <property type="match status" value="1"/>
</dbReference>
<comment type="caution">
    <text evidence="5">The sequence shown here is derived from an EMBL/GenBank/DDBJ whole genome shotgun (WGS) entry which is preliminary data.</text>
</comment>
<accession>A0A424YIT1</accession>
<keyword evidence="3" id="KW-0411">Iron-sulfur</keyword>
<dbReference type="PANTHER" id="PTHR43534:SF1">
    <property type="entry name" value="4FE-4S CLUSTER CONTAINING PARA FAMILY ATPASE PROTEIN"/>
    <property type="match status" value="1"/>
</dbReference>
<dbReference type="SUPFAM" id="SSF54862">
    <property type="entry name" value="4Fe-4S ferredoxins"/>
    <property type="match status" value="1"/>
</dbReference>
<protein>
    <submittedName>
        <fullName evidence="5">(4Fe-4S)-binding protein</fullName>
    </submittedName>
</protein>
<evidence type="ECO:0000256" key="3">
    <source>
        <dbReference type="ARBA" id="ARBA00023014"/>
    </source>
</evidence>
<dbReference type="PROSITE" id="PS51379">
    <property type="entry name" value="4FE4S_FER_2"/>
    <property type="match status" value="2"/>
</dbReference>
<dbReference type="Proteomes" id="UP000285138">
    <property type="component" value="Unassembled WGS sequence"/>
</dbReference>
<feature type="non-terminal residue" evidence="5">
    <location>
        <position position="161"/>
    </location>
</feature>
<dbReference type="InterPro" id="IPR017896">
    <property type="entry name" value="4Fe4S_Fe-S-bd"/>
</dbReference>
<gene>
    <name evidence="5" type="ORF">D5R97_00520</name>
</gene>